<proteinExistence type="predicted"/>
<evidence type="ECO:0000313" key="2">
    <source>
        <dbReference type="EMBL" id="EGC39245.1"/>
    </source>
</evidence>
<evidence type="ECO:0000313" key="3">
    <source>
        <dbReference type="Proteomes" id="UP000001064"/>
    </source>
</evidence>
<keyword evidence="1" id="KW-0732">Signal</keyword>
<feature type="signal peptide" evidence="1">
    <location>
        <begin position="1"/>
        <end position="21"/>
    </location>
</feature>
<organism evidence="2 3">
    <name type="scientific">Dictyostelium purpureum</name>
    <name type="common">Slime mold</name>
    <dbReference type="NCBI Taxonomy" id="5786"/>
    <lineage>
        <taxon>Eukaryota</taxon>
        <taxon>Amoebozoa</taxon>
        <taxon>Evosea</taxon>
        <taxon>Eumycetozoa</taxon>
        <taxon>Dictyostelia</taxon>
        <taxon>Dictyosteliales</taxon>
        <taxon>Dictyosteliaceae</taxon>
        <taxon>Dictyostelium</taxon>
    </lineage>
</organism>
<dbReference type="AlphaFoldDB" id="F0ZA13"/>
<dbReference type="VEuPathDB" id="AmoebaDB:DICPUDRAFT_148018"/>
<dbReference type="RefSeq" id="XP_003284272.1">
    <property type="nucleotide sequence ID" value="XM_003284224.1"/>
</dbReference>
<sequence length="227" mass="25295">MMIKIIFIILNLILILNPSYGYQYTSVQYEKQGCGGQIVAMQASTLCSPLGRFKYAGNGIVQYTYANEINSIEECTSVTEYNVNQTLTVCQNDYFKFYLNEENPVALAEGFCGTVKMFDDNCDYLQINSYVTGACEKIDNAEQWYRYVCDGTTVNRYTCTKDCSNADNLGTCTLDQALPTIESCKVPVKKLSDIIDDSEKGSSSNSSSKLVFSVFAILSSILLILFN</sequence>
<keyword evidence="3" id="KW-1185">Reference proteome</keyword>
<dbReference type="GeneID" id="10510176"/>
<accession>F0ZA13</accession>
<dbReference type="Proteomes" id="UP000001064">
    <property type="component" value="Unassembled WGS sequence"/>
</dbReference>
<reference evidence="3" key="1">
    <citation type="journal article" date="2011" name="Genome Biol.">
        <title>Comparative genomics of the social amoebae Dictyostelium discoideum and Dictyostelium purpureum.</title>
        <authorList>
            <consortium name="US DOE Joint Genome Institute (JGI-PGF)"/>
            <person name="Sucgang R."/>
            <person name="Kuo A."/>
            <person name="Tian X."/>
            <person name="Salerno W."/>
            <person name="Parikh A."/>
            <person name="Feasley C.L."/>
            <person name="Dalin E."/>
            <person name="Tu H."/>
            <person name="Huang E."/>
            <person name="Barry K."/>
            <person name="Lindquist E."/>
            <person name="Shapiro H."/>
            <person name="Bruce D."/>
            <person name="Schmutz J."/>
            <person name="Salamov A."/>
            <person name="Fey P."/>
            <person name="Gaudet P."/>
            <person name="Anjard C."/>
            <person name="Babu M.M."/>
            <person name="Basu S."/>
            <person name="Bushmanova Y."/>
            <person name="van der Wel H."/>
            <person name="Katoh-Kurasawa M."/>
            <person name="Dinh C."/>
            <person name="Coutinho P.M."/>
            <person name="Saito T."/>
            <person name="Elias M."/>
            <person name="Schaap P."/>
            <person name="Kay R.R."/>
            <person name="Henrissat B."/>
            <person name="Eichinger L."/>
            <person name="Rivero F."/>
            <person name="Putnam N.H."/>
            <person name="West C.M."/>
            <person name="Loomis W.F."/>
            <person name="Chisholm R.L."/>
            <person name="Shaulsky G."/>
            <person name="Strassmann J.E."/>
            <person name="Queller D.C."/>
            <person name="Kuspa A."/>
            <person name="Grigoriev I.V."/>
        </authorList>
    </citation>
    <scope>NUCLEOTIDE SEQUENCE [LARGE SCALE GENOMIC DNA]</scope>
    <source>
        <strain evidence="3">QSDP1</strain>
    </source>
</reference>
<dbReference type="KEGG" id="dpp:DICPUDRAFT_148018"/>
<dbReference type="EMBL" id="GL870961">
    <property type="protein sequence ID" value="EGC39245.1"/>
    <property type="molecule type" value="Genomic_DNA"/>
</dbReference>
<feature type="chain" id="PRO_5003264999" evidence="1">
    <location>
        <begin position="22"/>
        <end position="227"/>
    </location>
</feature>
<dbReference type="InParanoid" id="F0ZA13"/>
<gene>
    <name evidence="2" type="ORF">DICPUDRAFT_148018</name>
</gene>
<name>F0ZA13_DICPU</name>
<protein>
    <submittedName>
        <fullName evidence="2">Uncharacterized protein</fullName>
    </submittedName>
</protein>
<evidence type="ECO:0000256" key="1">
    <source>
        <dbReference type="SAM" id="SignalP"/>
    </source>
</evidence>